<gene>
    <name evidence="1" type="ORF">DSM1535_1875</name>
</gene>
<proteinExistence type="predicted"/>
<evidence type="ECO:0000313" key="1">
    <source>
        <dbReference type="EMBL" id="CEA14200.1"/>
    </source>
</evidence>
<name>A0A090I7J3_METFO</name>
<protein>
    <submittedName>
        <fullName evidence="1">Uncharacterized protein</fullName>
    </submittedName>
</protein>
<accession>A0A090I7J3</accession>
<dbReference type="RefSeq" id="WP_048073275.1">
    <property type="nucleotide sequence ID" value="NZ_JARVXG010000058.1"/>
</dbReference>
<dbReference type="PATRIC" id="fig|2162.9.peg.1929"/>
<dbReference type="AlphaFoldDB" id="A0A090I7J3"/>
<dbReference type="EMBL" id="LN515531">
    <property type="protein sequence ID" value="CEA14200.1"/>
    <property type="molecule type" value="Genomic_DNA"/>
</dbReference>
<reference evidence="1" key="1">
    <citation type="submission" date="2014-08" db="EMBL/GenBank/DDBJ databases">
        <authorList>
            <person name="Wibberg D."/>
        </authorList>
    </citation>
    <scope>NUCLEOTIDE SEQUENCE</scope>
</reference>
<dbReference type="KEGG" id="mfi:DSM1535_1875"/>
<organism evidence="1">
    <name type="scientific">Methanobacterium formicicum</name>
    <dbReference type="NCBI Taxonomy" id="2162"/>
    <lineage>
        <taxon>Archaea</taxon>
        <taxon>Methanobacteriati</taxon>
        <taxon>Methanobacteriota</taxon>
        <taxon>Methanomada group</taxon>
        <taxon>Methanobacteria</taxon>
        <taxon>Methanobacteriales</taxon>
        <taxon>Methanobacteriaceae</taxon>
        <taxon>Methanobacterium</taxon>
    </lineage>
</organism>
<sequence length="83" mass="9762">MGEGNTVLELDEEELEEVMIRIMKTLREAEFPYMEFSGECGYIILDRHPLDLWSVEKLEKEDPSEAQTYSFKINATFIPKEEE</sequence>